<feature type="region of interest" description="Disordered" evidence="1">
    <location>
        <begin position="385"/>
        <end position="465"/>
    </location>
</feature>
<evidence type="ECO:0000313" key="4">
    <source>
        <dbReference type="Proteomes" id="UP001456524"/>
    </source>
</evidence>
<comment type="caution">
    <text evidence="3">The sequence shown here is derived from an EMBL/GenBank/DDBJ whole genome shotgun (WGS) entry which is preliminary data.</text>
</comment>
<dbReference type="Proteomes" id="UP001456524">
    <property type="component" value="Unassembled WGS sequence"/>
</dbReference>
<keyword evidence="2" id="KW-0472">Membrane</keyword>
<feature type="compositionally biased region" description="Low complexity" evidence="1">
    <location>
        <begin position="427"/>
        <end position="441"/>
    </location>
</feature>
<feature type="region of interest" description="Disordered" evidence="1">
    <location>
        <begin position="109"/>
        <end position="135"/>
    </location>
</feature>
<protein>
    <recommendedName>
        <fullName evidence="5">Transmembrane protein</fullName>
    </recommendedName>
</protein>
<proteinExistence type="predicted"/>
<accession>A0ABR1XFT2</accession>
<name>A0ABR1XFT2_9PEZI</name>
<sequence length="484" mass="51097">MPFIIRLGVQTLSAIAALQGRAPRIPNTPNLFTMTLPDTKASDLSAGVIDGPATTFADFPAMTTGSAAATTGYNNIVDTESGSQADMVNMAAASSTLLGGWDGAAATGGSANSPYESGIDNPATTTMTWGTTSSPTPMSIAPITVSIMVPTTEVSEETVTKTSAVVSTVLTQETLIMTSALLSTIFSQETTTIVSERTTQVTADGQLTTQIVEYTSTAVHEYMTTASQLDTTTADVQQTIQRTETRSVDHTATSEKVLTQTAVLTEQGQTHLTTFLTTVSASQSIASVPINGTAPPPPPGHNVGLIAGVSVGAFVLVSLLFAGVFFLRRRRKAMNKAKDAELDNLTWHSAAISLIPTSLYIGNKGSSNTTAERKARRRQRSINDLYSATRHRRGASPSPAPQLPTQFEEPEHNVEAPVIPHSSPRKNNTSTRPASSSSNPSLTDAGNRQLVRSPSTEGRAGSAAQVVRELAREELAKELRHTRA</sequence>
<evidence type="ECO:0000313" key="3">
    <source>
        <dbReference type="EMBL" id="KAK8153041.1"/>
    </source>
</evidence>
<evidence type="ECO:0008006" key="5">
    <source>
        <dbReference type="Google" id="ProtNLM"/>
    </source>
</evidence>
<evidence type="ECO:0000256" key="2">
    <source>
        <dbReference type="SAM" id="Phobius"/>
    </source>
</evidence>
<feature type="compositionally biased region" description="Polar residues" evidence="1">
    <location>
        <begin position="442"/>
        <end position="456"/>
    </location>
</feature>
<feature type="transmembrane region" description="Helical" evidence="2">
    <location>
        <begin position="303"/>
        <end position="327"/>
    </location>
</feature>
<gene>
    <name evidence="3" type="ORF">IWX90DRAFT_517393</name>
</gene>
<keyword evidence="2" id="KW-1133">Transmembrane helix</keyword>
<evidence type="ECO:0000256" key="1">
    <source>
        <dbReference type="SAM" id="MobiDB-lite"/>
    </source>
</evidence>
<keyword evidence="4" id="KW-1185">Reference proteome</keyword>
<reference evidence="3 4" key="1">
    <citation type="journal article" date="2022" name="G3 (Bethesda)">
        <title>Enemy or ally: a genomic approach to elucidate the lifestyle of Phyllosticta citrichinaensis.</title>
        <authorList>
            <person name="Buijs V.A."/>
            <person name="Groenewald J.Z."/>
            <person name="Haridas S."/>
            <person name="LaButti K.M."/>
            <person name="Lipzen A."/>
            <person name="Martin F.M."/>
            <person name="Barry K."/>
            <person name="Grigoriev I.V."/>
            <person name="Crous P.W."/>
            <person name="Seidl M.F."/>
        </authorList>
    </citation>
    <scope>NUCLEOTIDE SEQUENCE [LARGE SCALE GENOMIC DNA]</scope>
    <source>
        <strain evidence="3 4">CBS 129764</strain>
    </source>
</reference>
<feature type="compositionally biased region" description="Low complexity" evidence="1">
    <location>
        <begin position="124"/>
        <end position="135"/>
    </location>
</feature>
<organism evidence="3 4">
    <name type="scientific">Phyllosticta citrichinensis</name>
    <dbReference type="NCBI Taxonomy" id="1130410"/>
    <lineage>
        <taxon>Eukaryota</taxon>
        <taxon>Fungi</taxon>
        <taxon>Dikarya</taxon>
        <taxon>Ascomycota</taxon>
        <taxon>Pezizomycotina</taxon>
        <taxon>Dothideomycetes</taxon>
        <taxon>Dothideomycetes incertae sedis</taxon>
        <taxon>Botryosphaeriales</taxon>
        <taxon>Phyllostictaceae</taxon>
        <taxon>Phyllosticta</taxon>
    </lineage>
</organism>
<keyword evidence="2" id="KW-0812">Transmembrane</keyword>
<dbReference type="EMBL" id="JBBWUH010000013">
    <property type="protein sequence ID" value="KAK8153041.1"/>
    <property type="molecule type" value="Genomic_DNA"/>
</dbReference>